<dbReference type="InterPro" id="IPR001878">
    <property type="entry name" value="Znf_CCHC"/>
</dbReference>
<keyword evidence="7" id="KW-0862">Zinc</keyword>
<accession>A0A8J5LKA8</accession>
<dbReference type="GO" id="GO:0008270">
    <property type="term" value="F:zinc ion binding"/>
    <property type="evidence" value="ECO:0007669"/>
    <property type="project" value="UniProtKB-KW"/>
</dbReference>
<evidence type="ECO:0000256" key="7">
    <source>
        <dbReference type="PROSITE-ProRule" id="PRU00047"/>
    </source>
</evidence>
<keyword evidence="3" id="KW-0479">Metal-binding</keyword>
<evidence type="ECO:0000259" key="9">
    <source>
        <dbReference type="PROSITE" id="PS50158"/>
    </source>
</evidence>
<evidence type="ECO:0000256" key="2">
    <source>
        <dbReference type="ARBA" id="ARBA00022468"/>
    </source>
</evidence>
<dbReference type="InterPro" id="IPR044562">
    <property type="entry name" value="CAR1-11"/>
</dbReference>
<feature type="compositionally biased region" description="Polar residues" evidence="8">
    <location>
        <begin position="39"/>
        <end position="58"/>
    </location>
</feature>
<evidence type="ECO:0000256" key="6">
    <source>
        <dbReference type="ARBA" id="ARBA00023136"/>
    </source>
</evidence>
<dbReference type="GO" id="GO:0005096">
    <property type="term" value="F:GTPase activator activity"/>
    <property type="evidence" value="ECO:0007669"/>
    <property type="project" value="UniProtKB-KW"/>
</dbReference>
<evidence type="ECO:0000313" key="11">
    <source>
        <dbReference type="Proteomes" id="UP000734854"/>
    </source>
</evidence>
<gene>
    <name evidence="10" type="ORF">ZIOFF_017813</name>
</gene>
<dbReference type="InterPro" id="IPR036875">
    <property type="entry name" value="Znf_CCHC_sf"/>
</dbReference>
<dbReference type="GO" id="GO:0008289">
    <property type="term" value="F:lipid binding"/>
    <property type="evidence" value="ECO:0007669"/>
    <property type="project" value="UniProtKB-KW"/>
</dbReference>
<feature type="domain" description="CCHC-type" evidence="9">
    <location>
        <begin position="78"/>
        <end position="93"/>
    </location>
</feature>
<dbReference type="Proteomes" id="UP000734854">
    <property type="component" value="Unassembled WGS sequence"/>
</dbReference>
<dbReference type="PROSITE" id="PS50158">
    <property type="entry name" value="ZF_CCHC"/>
    <property type="match status" value="1"/>
</dbReference>
<sequence>MGAAIRAETNIKRREEEGKNKRPLGSQSSLSEQRLKRLNLSSGQSKGPSFTLPSQSIKPCPTCNSRHLGECRRISGACFNCGKMGHRIADCPEPKKQGAVSNYAAVQNKPKENKPNARVFTMTQEEVDNASDVVVGDASENTLDLLPSQATDPDSLPAQATGPDSLQEVYDKDRFTRDDQMGNAEFDIRPLLDVFEMKLEGIPDDTIISTIKPSSQNCLVEESHIRWQGEKVVQDVILRLRNVECGEIELQLTWIKNLNSRSH</sequence>
<feature type="region of interest" description="Disordered" evidence="8">
    <location>
        <begin position="1"/>
        <end position="58"/>
    </location>
</feature>
<dbReference type="EMBL" id="JACMSC010000005">
    <property type="protein sequence ID" value="KAG6520753.1"/>
    <property type="molecule type" value="Genomic_DNA"/>
</dbReference>
<name>A0A8J5LKA8_ZINOF</name>
<dbReference type="PANTHER" id="PTHR45933">
    <property type="entry name" value="PROTEIN C2-DOMAIN ABA-RELATED 4"/>
    <property type="match status" value="1"/>
</dbReference>
<feature type="region of interest" description="Disordered" evidence="8">
    <location>
        <begin position="144"/>
        <end position="164"/>
    </location>
</feature>
<dbReference type="PANTHER" id="PTHR45933:SF20">
    <property type="entry name" value="OS07G0108400 PROTEIN"/>
    <property type="match status" value="1"/>
</dbReference>
<dbReference type="GO" id="GO:0003676">
    <property type="term" value="F:nucleic acid binding"/>
    <property type="evidence" value="ECO:0007669"/>
    <property type="project" value="InterPro"/>
</dbReference>
<dbReference type="SUPFAM" id="SSF57756">
    <property type="entry name" value="Retrovirus zinc finger-like domains"/>
    <property type="match status" value="1"/>
</dbReference>
<dbReference type="Gene3D" id="4.10.60.10">
    <property type="entry name" value="Zinc finger, CCHC-type"/>
    <property type="match status" value="1"/>
</dbReference>
<dbReference type="Pfam" id="PF00098">
    <property type="entry name" value="zf-CCHC"/>
    <property type="match status" value="1"/>
</dbReference>
<evidence type="ECO:0000256" key="8">
    <source>
        <dbReference type="SAM" id="MobiDB-lite"/>
    </source>
</evidence>
<reference evidence="10 11" key="1">
    <citation type="submission" date="2020-08" db="EMBL/GenBank/DDBJ databases">
        <title>Plant Genome Project.</title>
        <authorList>
            <person name="Zhang R.-G."/>
        </authorList>
    </citation>
    <scope>NUCLEOTIDE SEQUENCE [LARGE SCALE GENOMIC DNA]</scope>
    <source>
        <tissue evidence="10">Rhizome</tissue>
    </source>
</reference>
<keyword evidence="6" id="KW-0472">Membrane</keyword>
<evidence type="ECO:0000313" key="10">
    <source>
        <dbReference type="EMBL" id="KAG6520753.1"/>
    </source>
</evidence>
<dbReference type="GO" id="GO:0016020">
    <property type="term" value="C:membrane"/>
    <property type="evidence" value="ECO:0007669"/>
    <property type="project" value="UniProtKB-SubCell"/>
</dbReference>
<feature type="compositionally biased region" description="Basic and acidic residues" evidence="8">
    <location>
        <begin position="9"/>
        <end position="20"/>
    </location>
</feature>
<evidence type="ECO:0000256" key="3">
    <source>
        <dbReference type="ARBA" id="ARBA00022723"/>
    </source>
</evidence>
<keyword evidence="2" id="KW-0343">GTPase activation</keyword>
<keyword evidence="7" id="KW-0863">Zinc-finger</keyword>
<keyword evidence="4" id="KW-0106">Calcium</keyword>
<organism evidence="10 11">
    <name type="scientific">Zingiber officinale</name>
    <name type="common">Ginger</name>
    <name type="synonym">Amomum zingiber</name>
    <dbReference type="NCBI Taxonomy" id="94328"/>
    <lineage>
        <taxon>Eukaryota</taxon>
        <taxon>Viridiplantae</taxon>
        <taxon>Streptophyta</taxon>
        <taxon>Embryophyta</taxon>
        <taxon>Tracheophyta</taxon>
        <taxon>Spermatophyta</taxon>
        <taxon>Magnoliopsida</taxon>
        <taxon>Liliopsida</taxon>
        <taxon>Zingiberales</taxon>
        <taxon>Zingiberaceae</taxon>
        <taxon>Zingiber</taxon>
    </lineage>
</organism>
<dbReference type="AlphaFoldDB" id="A0A8J5LKA8"/>
<comment type="subcellular location">
    <subcellularLocation>
        <location evidence="1">Membrane</location>
    </subcellularLocation>
</comment>
<protein>
    <recommendedName>
        <fullName evidence="9">CCHC-type domain-containing protein</fullName>
    </recommendedName>
</protein>
<comment type="caution">
    <text evidence="10">The sequence shown here is derived from an EMBL/GenBank/DDBJ whole genome shotgun (WGS) entry which is preliminary data.</text>
</comment>
<proteinExistence type="predicted"/>
<keyword evidence="5" id="KW-0446">Lipid-binding</keyword>
<keyword evidence="11" id="KW-1185">Reference proteome</keyword>
<dbReference type="Gene3D" id="2.60.40.150">
    <property type="entry name" value="C2 domain"/>
    <property type="match status" value="1"/>
</dbReference>
<dbReference type="InterPro" id="IPR035892">
    <property type="entry name" value="C2_domain_sf"/>
</dbReference>
<evidence type="ECO:0000256" key="4">
    <source>
        <dbReference type="ARBA" id="ARBA00022837"/>
    </source>
</evidence>
<dbReference type="SMART" id="SM00343">
    <property type="entry name" value="ZnF_C2HC"/>
    <property type="match status" value="1"/>
</dbReference>
<evidence type="ECO:0000256" key="1">
    <source>
        <dbReference type="ARBA" id="ARBA00004370"/>
    </source>
</evidence>
<evidence type="ECO:0000256" key="5">
    <source>
        <dbReference type="ARBA" id="ARBA00023121"/>
    </source>
</evidence>